<keyword evidence="1" id="KW-0812">Transmembrane</keyword>
<evidence type="ECO:0000313" key="4">
    <source>
        <dbReference type="Proteomes" id="UP000248161"/>
    </source>
</evidence>
<feature type="transmembrane region" description="Helical" evidence="1">
    <location>
        <begin position="1519"/>
        <end position="1543"/>
    </location>
</feature>
<dbReference type="Pfam" id="PF13229">
    <property type="entry name" value="Beta_helix"/>
    <property type="match status" value="1"/>
</dbReference>
<protein>
    <recommendedName>
        <fullName evidence="2">PKD/Chitinase domain-containing protein</fullName>
    </recommendedName>
</protein>
<feature type="domain" description="PKD/Chitinase" evidence="2">
    <location>
        <begin position="1319"/>
        <end position="1404"/>
    </location>
</feature>
<dbReference type="EMBL" id="PSPG01000007">
    <property type="protein sequence ID" value="PXF21572.1"/>
    <property type="molecule type" value="Genomic_DNA"/>
</dbReference>
<feature type="domain" description="PKD/Chitinase" evidence="2">
    <location>
        <begin position="1019"/>
        <end position="1223"/>
    </location>
</feature>
<dbReference type="InterPro" id="IPR000601">
    <property type="entry name" value="PKD_dom"/>
</dbReference>
<evidence type="ECO:0000259" key="2">
    <source>
        <dbReference type="SMART" id="SM00089"/>
    </source>
</evidence>
<evidence type="ECO:0000256" key="1">
    <source>
        <dbReference type="SAM" id="Phobius"/>
    </source>
</evidence>
<gene>
    <name evidence="3" type="ORF">CXX69_03890</name>
</gene>
<dbReference type="SMART" id="SM00710">
    <property type="entry name" value="PbH1"/>
    <property type="match status" value="9"/>
</dbReference>
<dbReference type="InterPro" id="IPR006626">
    <property type="entry name" value="PbH1"/>
</dbReference>
<keyword evidence="1" id="KW-1133">Transmembrane helix</keyword>
<dbReference type="Gene3D" id="2.60.40.10">
    <property type="entry name" value="Immunoglobulins"/>
    <property type="match status" value="2"/>
</dbReference>
<dbReference type="InterPro" id="IPR039448">
    <property type="entry name" value="Beta_helix"/>
</dbReference>
<keyword evidence="1" id="KW-0472">Membrane</keyword>
<name>A0A2V3HRV1_9ARCH</name>
<dbReference type="Gene3D" id="2.160.20.10">
    <property type="entry name" value="Single-stranded right-handed beta-helix, Pectin lyase-like"/>
    <property type="match status" value="1"/>
</dbReference>
<dbReference type="InterPro" id="IPR012334">
    <property type="entry name" value="Pectin_lyas_fold"/>
</dbReference>
<dbReference type="InterPro" id="IPR035986">
    <property type="entry name" value="PKD_dom_sf"/>
</dbReference>
<dbReference type="SUPFAM" id="SSF49299">
    <property type="entry name" value="PKD domain"/>
    <property type="match status" value="1"/>
</dbReference>
<dbReference type="Pfam" id="PF00801">
    <property type="entry name" value="PKD"/>
    <property type="match status" value="1"/>
</dbReference>
<sequence>MTSAVGRFARAHVYARDNRQRESGEAMHAPVSAAHRLAVALVLLLLVSAAPLVPAAAGAGARTTTIWSDTVVLQDGYTVESGDVLVVQSGTTIQLGDDETITVDGRLTIQGTTTSPVLLESIMGNHDGIVFNSTSDGLGSKLENLTITDAEYGVTVYGSDPILNDLTVINADNVAVDLFSSASPRINDLVIDGGGQDVHAFSTTWRYGIGLSVGAYSAPIVNGVTMDGLITRGLNYWGNSGGLISNLQISNISGATLAVAAGIWVEDSRPLISDSDITRCDNGIFVRHITQGWTTRPTFVRATVEDSQYRGIMVEQYNRSLYTNAPYNAVFDDLELRGTGGPGAKTPGLGYAAFEVNTSGVHIDGALIEDNPVVGFKAYMIGPSTILNDVTLLRNGRTSATAPLNDRAGMFMRSANWAPTINDLEVRNSSGPGVLLWKGGAQGSNWVIADNGATGVDLREFHPDFSVILSMDNGGHGVSVRDSSNVELSYVTTYRNGIGAALPELGAGIYFDETNDVMSGGKNASCIECTSIEDQHGIVVRDSIDLQLIATEIRDSVNAPALDIDNTGMTHDGTIIIDDMKIDLNSTGRAVELVEVDGLVRGLDLNGDNGGMLWDANGEEPSYLENSVIWGNENSCFDMVDQTELLVYNVGLGCDPSAPASISSSFTNFTGSWFTSGYADRFEMLGDSHLRWISSAPLDTPTYASQDNILDVMWFVEVHAINQHLRHIPYADINLTFDLHGADYNDTLPYSGQDSFGPFIGERWTPMQGWSDVNTVHTGCDYDGVHNDSAAVSLDADVSVTCLLELSNQPPFILWDSPEDEGVYASGGEVVFDANESWDLDYDELTYSWTSSIDGELLSACTATGSGNGSYLLANAVGQATCLSDGTHQITLEVCDTEGHCVWENREIELVNLPPVLSVGTTPAISAWGTLYLGITANATIHLGGTYDPEGDELNCWVETSYESGSGQPPAGDPECPDTIIRTFPGAPNQFSVTVYASDGVNVPVSWTFNVELYNEIPLAVMEVSRTGEASSATVHLDGTNTFDPEGDEVKFEFWSDRDGLLASGVTPDSAVEWIGTLSKGDHIITMYASDNRPNHAGMWNSASVELSVANSPPVALIASPTDGILTDSGELLVFDATGSGDWDTACSDLPSNGSGLVCNPLTDTSTDLVSVLWESDILSEPMGSGWVLETRLPEGVHQVTLTVEDGSGASDVAEIMVRVDESAPVLILDSPIPDIEVYSNLPVLFDFRRSFDPDGDDFTVSVYSDLLAEPILEDKTTEYWYNDYLPAGVHTLRFELIDSNGMQRTHSQTLTVLETGPVAVITGLSEGQYIPPGEPVVLNASGSYDYDDDIVLYQWSLRDGTLLSDKMVHSASFPPGPVQIDLLVKDSRGAASSVSINLTIGSSSPQLYEFSVSPSSIDLEEPTSVFLTVRLLDPDGTTDMVQGELRAGGVSQALEFRDDGMEGDLFAGDGIWTYRSVWTLTGSSARIEVWALDGDMVSPGLIEIIPIESPEDTGLFDWLLGSGLPFLIVALTIIIMVGIAYAGTRRRQISKDLEMIESWSGFDPRELDEEFDD</sequence>
<organism evidence="3 4">
    <name type="scientific">Candidatus Thalassarchaeum betae</name>
    <dbReference type="NCBI Taxonomy" id="2599289"/>
    <lineage>
        <taxon>Archaea</taxon>
        <taxon>Methanobacteriati</taxon>
        <taxon>Thermoplasmatota</taxon>
        <taxon>Candidatus Poseidoniia</taxon>
        <taxon>Candidatus Poseidoniales</taxon>
        <taxon>Candidatus Thalassarchaeaceae</taxon>
        <taxon>Candidatus Thalassarchaeum</taxon>
    </lineage>
</organism>
<dbReference type="InterPro" id="IPR011050">
    <property type="entry name" value="Pectin_lyase_fold/virulence"/>
</dbReference>
<reference evidence="3 4" key="1">
    <citation type="journal article" date="2015" name="Nat. Commun.">
        <title>Genomic and transcriptomic evidence for scavenging of diverse organic compounds by widespread deep-sea archaea.</title>
        <authorList>
            <person name="Li M."/>
            <person name="Baker B.J."/>
            <person name="Anantharaman K."/>
            <person name="Jain S."/>
            <person name="Breier J.A."/>
            <person name="Dick G.J."/>
        </authorList>
    </citation>
    <scope>NUCLEOTIDE SEQUENCE [LARGE SCALE GENOMIC DNA]</scope>
    <source>
        <strain evidence="3">Cayman_51_deep</strain>
    </source>
</reference>
<dbReference type="SUPFAM" id="SSF51126">
    <property type="entry name" value="Pectin lyase-like"/>
    <property type="match status" value="2"/>
</dbReference>
<dbReference type="InterPro" id="IPR013783">
    <property type="entry name" value="Ig-like_fold"/>
</dbReference>
<comment type="caution">
    <text evidence="3">The sequence shown here is derived from an EMBL/GenBank/DDBJ whole genome shotgun (WGS) entry which is preliminary data.</text>
</comment>
<feature type="domain" description="PKD/Chitinase" evidence="2">
    <location>
        <begin position="820"/>
        <end position="1000"/>
    </location>
</feature>
<dbReference type="Proteomes" id="UP000248161">
    <property type="component" value="Unassembled WGS sequence"/>
</dbReference>
<dbReference type="SMART" id="SM00089">
    <property type="entry name" value="PKD"/>
    <property type="match status" value="3"/>
</dbReference>
<dbReference type="InterPro" id="IPR022409">
    <property type="entry name" value="PKD/Chitinase_dom"/>
</dbReference>
<proteinExistence type="predicted"/>
<evidence type="ECO:0000313" key="3">
    <source>
        <dbReference type="EMBL" id="PXF21572.1"/>
    </source>
</evidence>
<accession>A0A2V3HRV1</accession>